<evidence type="ECO:0000256" key="5">
    <source>
        <dbReference type="NCBIfam" id="TIGR00205"/>
    </source>
</evidence>
<dbReference type="PANTHER" id="PTHR34653">
    <property type="match status" value="1"/>
</dbReference>
<dbReference type="GO" id="GO:0071973">
    <property type="term" value="P:bacterial-type flagellum-dependent cell motility"/>
    <property type="evidence" value="ECO:0007669"/>
    <property type="project" value="InterPro"/>
</dbReference>
<dbReference type="HAMAP" id="MF_00724">
    <property type="entry name" value="FliE"/>
    <property type="match status" value="1"/>
</dbReference>
<keyword evidence="7" id="KW-0282">Flagellum</keyword>
<evidence type="ECO:0000256" key="4">
    <source>
        <dbReference type="HAMAP-Rule" id="MF_00724"/>
    </source>
</evidence>
<evidence type="ECO:0000256" key="2">
    <source>
        <dbReference type="ARBA" id="ARBA00009272"/>
    </source>
</evidence>
<sequence>MDVRLKPFDFSQALARTGALTDAAGATNAARRTAGSERREDFSDVFSHALKSVSAAQNEAGRLQREVSLDSSTVSIEETMIAMQRSNIGFQMALQVRNRVVQAYSEVMSMQV</sequence>
<dbReference type="EMBL" id="JBEPLS010000011">
    <property type="protein sequence ID" value="MET3604940.1"/>
    <property type="molecule type" value="Genomic_DNA"/>
</dbReference>
<keyword evidence="7" id="KW-0966">Cell projection</keyword>
<organism evidence="7 8">
    <name type="scientific">Sphaerotilus sulfidivorans</name>
    <dbReference type="NCBI Taxonomy" id="639200"/>
    <lineage>
        <taxon>Bacteria</taxon>
        <taxon>Pseudomonadati</taxon>
        <taxon>Pseudomonadota</taxon>
        <taxon>Betaproteobacteria</taxon>
        <taxon>Burkholderiales</taxon>
        <taxon>Sphaerotilaceae</taxon>
        <taxon>Sphaerotilus</taxon>
    </lineage>
</organism>
<evidence type="ECO:0000313" key="9">
    <source>
        <dbReference type="Proteomes" id="UP001549111"/>
    </source>
</evidence>
<keyword evidence="9" id="KW-1185">Reference proteome</keyword>
<name>A0A5C1Q2B9_9BURK</name>
<dbReference type="EMBL" id="CP035708">
    <property type="protein sequence ID" value="QEN01697.1"/>
    <property type="molecule type" value="Genomic_DNA"/>
</dbReference>
<proteinExistence type="inferred from homology"/>
<evidence type="ECO:0000313" key="6">
    <source>
        <dbReference type="EMBL" id="MET3604940.1"/>
    </source>
</evidence>
<keyword evidence="7" id="KW-0969">Cilium</keyword>
<dbReference type="InterPro" id="IPR001624">
    <property type="entry name" value="FliE"/>
</dbReference>
<gene>
    <name evidence="4 7" type="primary">fliE</name>
    <name evidence="6" type="ORF">ABIC99_002765</name>
    <name evidence="7" type="ORF">EWH46_13565</name>
</gene>
<evidence type="ECO:0000313" key="8">
    <source>
        <dbReference type="Proteomes" id="UP000323522"/>
    </source>
</evidence>
<dbReference type="RefSeq" id="WP_149504364.1">
    <property type="nucleotide sequence ID" value="NZ_CP035708.1"/>
</dbReference>
<keyword evidence="3 4" id="KW-0975">Bacterial flagellum</keyword>
<dbReference type="Pfam" id="PF02049">
    <property type="entry name" value="FliE"/>
    <property type="match status" value="1"/>
</dbReference>
<protein>
    <recommendedName>
        <fullName evidence="4 5">Flagellar hook-basal body complex protein FliE</fullName>
    </recommendedName>
</protein>
<reference evidence="6 9" key="2">
    <citation type="submission" date="2024-06" db="EMBL/GenBank/DDBJ databases">
        <title>Genomic Encyclopedia of Type Strains, Phase IV (KMG-IV): sequencing the most valuable type-strain genomes for metagenomic binning, comparative biology and taxonomic classification.</title>
        <authorList>
            <person name="Goeker M."/>
        </authorList>
    </citation>
    <scope>NUCLEOTIDE SEQUENCE [LARGE SCALE GENOMIC DNA]</scope>
    <source>
        <strain evidence="6 9">D-501</strain>
    </source>
</reference>
<dbReference type="AlphaFoldDB" id="A0A5C1Q2B9"/>
<evidence type="ECO:0000256" key="1">
    <source>
        <dbReference type="ARBA" id="ARBA00004117"/>
    </source>
</evidence>
<dbReference type="OrthoDB" id="8909229at2"/>
<dbReference type="Proteomes" id="UP000323522">
    <property type="component" value="Chromosome"/>
</dbReference>
<accession>A0A5C1Q2B9</accession>
<dbReference type="KEGG" id="snn:EWH46_13565"/>
<dbReference type="GO" id="GO:0009425">
    <property type="term" value="C:bacterial-type flagellum basal body"/>
    <property type="evidence" value="ECO:0007669"/>
    <property type="project" value="UniProtKB-SubCell"/>
</dbReference>
<dbReference type="GO" id="GO:0005198">
    <property type="term" value="F:structural molecule activity"/>
    <property type="evidence" value="ECO:0007669"/>
    <property type="project" value="UniProtKB-UniRule"/>
</dbReference>
<dbReference type="GO" id="GO:0003774">
    <property type="term" value="F:cytoskeletal motor activity"/>
    <property type="evidence" value="ECO:0007669"/>
    <property type="project" value="InterPro"/>
</dbReference>
<dbReference type="NCBIfam" id="TIGR00205">
    <property type="entry name" value="fliE"/>
    <property type="match status" value="1"/>
</dbReference>
<comment type="subcellular location">
    <subcellularLocation>
        <location evidence="1 4">Bacterial flagellum basal body</location>
    </subcellularLocation>
</comment>
<comment type="similarity">
    <text evidence="2 4">Belongs to the FliE family.</text>
</comment>
<dbReference type="Proteomes" id="UP001549111">
    <property type="component" value="Unassembled WGS sequence"/>
</dbReference>
<evidence type="ECO:0000256" key="3">
    <source>
        <dbReference type="ARBA" id="ARBA00023143"/>
    </source>
</evidence>
<dbReference type="PANTHER" id="PTHR34653:SF1">
    <property type="entry name" value="FLAGELLAR HOOK-BASAL BODY COMPLEX PROTEIN FLIE"/>
    <property type="match status" value="1"/>
</dbReference>
<dbReference type="PRINTS" id="PR01006">
    <property type="entry name" value="FLGHOOKFLIE"/>
</dbReference>
<reference evidence="7 8" key="1">
    <citation type="submission" date="2019-02" db="EMBL/GenBank/DDBJ databases">
        <title>Complete Genome Sequence and Methylome Analysis of Sphaerotilus natans subsp. sulfidivorans D-507.</title>
        <authorList>
            <person name="Fomenkov A."/>
            <person name="Gridneva E."/>
            <person name="Smolyakov D."/>
            <person name="Dubinina G."/>
            <person name="Vincze T."/>
            <person name="Grabovich M."/>
            <person name="Roberts R.J."/>
        </authorList>
    </citation>
    <scope>NUCLEOTIDE SEQUENCE [LARGE SCALE GENOMIC DNA]</scope>
    <source>
        <strain evidence="7 8">D-507</strain>
    </source>
</reference>
<evidence type="ECO:0000313" key="7">
    <source>
        <dbReference type="EMBL" id="QEN01697.1"/>
    </source>
</evidence>